<dbReference type="Pfam" id="PF07727">
    <property type="entry name" value="RVT_2"/>
    <property type="match status" value="1"/>
</dbReference>
<dbReference type="OrthoDB" id="1645289at2759"/>
<name>A0A8J5XRH7_9ROSI</name>
<evidence type="ECO:0000313" key="2">
    <source>
        <dbReference type="EMBL" id="KAG8474926.1"/>
    </source>
</evidence>
<accession>A0A8J5XRH7</accession>
<dbReference type="PANTHER" id="PTHR11439">
    <property type="entry name" value="GAG-POL-RELATED RETROTRANSPOSON"/>
    <property type="match status" value="1"/>
</dbReference>
<reference evidence="2 3" key="1">
    <citation type="journal article" date="2021" name="bioRxiv">
        <title>The Gossypium anomalum genome as a resource for cotton improvement and evolutionary analysis of hybrid incompatibility.</title>
        <authorList>
            <person name="Grover C.E."/>
            <person name="Yuan D."/>
            <person name="Arick M.A."/>
            <person name="Miller E.R."/>
            <person name="Hu G."/>
            <person name="Peterson D.G."/>
            <person name="Wendel J.F."/>
            <person name="Udall J.A."/>
        </authorList>
    </citation>
    <scope>NUCLEOTIDE SEQUENCE [LARGE SCALE GENOMIC DNA]</scope>
    <source>
        <strain evidence="2">JFW-Udall</strain>
        <tissue evidence="2">Leaf</tissue>
    </source>
</reference>
<dbReference type="AlphaFoldDB" id="A0A8J5XRH7"/>
<protein>
    <recommendedName>
        <fullName evidence="1">Reverse transcriptase Ty1/copia-type domain-containing protein</fullName>
    </recommendedName>
</protein>
<dbReference type="SUPFAM" id="SSF56672">
    <property type="entry name" value="DNA/RNA polymerases"/>
    <property type="match status" value="1"/>
</dbReference>
<proteinExistence type="predicted"/>
<evidence type="ECO:0000313" key="3">
    <source>
        <dbReference type="Proteomes" id="UP000701853"/>
    </source>
</evidence>
<dbReference type="PANTHER" id="PTHR11439:SF440">
    <property type="entry name" value="INTEGRASE CATALYTIC DOMAIN-CONTAINING PROTEIN"/>
    <property type="match status" value="1"/>
</dbReference>
<evidence type="ECO:0000259" key="1">
    <source>
        <dbReference type="Pfam" id="PF07727"/>
    </source>
</evidence>
<organism evidence="2 3">
    <name type="scientific">Gossypium anomalum</name>
    <dbReference type="NCBI Taxonomy" id="47600"/>
    <lineage>
        <taxon>Eukaryota</taxon>
        <taxon>Viridiplantae</taxon>
        <taxon>Streptophyta</taxon>
        <taxon>Embryophyta</taxon>
        <taxon>Tracheophyta</taxon>
        <taxon>Spermatophyta</taxon>
        <taxon>Magnoliopsida</taxon>
        <taxon>eudicotyledons</taxon>
        <taxon>Gunneridae</taxon>
        <taxon>Pentapetalae</taxon>
        <taxon>rosids</taxon>
        <taxon>malvids</taxon>
        <taxon>Malvales</taxon>
        <taxon>Malvaceae</taxon>
        <taxon>Malvoideae</taxon>
        <taxon>Gossypium</taxon>
    </lineage>
</organism>
<gene>
    <name evidence="2" type="ORF">CXB51_031645</name>
</gene>
<dbReference type="InterPro" id="IPR013103">
    <property type="entry name" value="RVT_2"/>
</dbReference>
<sequence length="382" mass="43653">MISSDKTKRSLCDNKDTESRKSQRVRKVKDFSPDFISLQSLAFLVEGNRESVIRKIPIMFNVDGDPKSYGEAMTSRDAAFWKEEINDEMDLILSNNTLFLVDLPQGSKPIRCKWVFKRKNTPTRGSPTFKARLVATGFRQKEYPNYFETYVPVARMTSIRILMALASTHKLHTHQMDGKTTFLNGDLEEEVYMEQPESFMLLGNEHKVFKLINSLYVLKQVPKQWHEKFDLVILSYVFLHNGADKCIYTKFTDKYGVIIYLYVDDLLIVDMNMEGVHETKEYLALNFKMKGLNELSENNGRSIAQLEEASAIGSLIDYLAILKGYPNASLITSLNDNKSTPGWIFNIEGGAISWDSKKQTCISNSTMEAKFITLTTTGKETK</sequence>
<dbReference type="CDD" id="cd09272">
    <property type="entry name" value="RNase_HI_RT_Ty1"/>
    <property type="match status" value="1"/>
</dbReference>
<dbReference type="InterPro" id="IPR043502">
    <property type="entry name" value="DNA/RNA_pol_sf"/>
</dbReference>
<comment type="caution">
    <text evidence="2">The sequence shown here is derived from an EMBL/GenBank/DDBJ whole genome shotgun (WGS) entry which is preliminary data.</text>
</comment>
<dbReference type="Proteomes" id="UP000701853">
    <property type="component" value="Chromosome 12"/>
</dbReference>
<keyword evidence="3" id="KW-1185">Reference proteome</keyword>
<dbReference type="EMBL" id="JAHUZN010000012">
    <property type="protein sequence ID" value="KAG8474926.1"/>
    <property type="molecule type" value="Genomic_DNA"/>
</dbReference>
<feature type="domain" description="Reverse transcriptase Ty1/copia-type" evidence="1">
    <location>
        <begin position="95"/>
        <end position="312"/>
    </location>
</feature>